<dbReference type="Gene3D" id="3.90.45.10">
    <property type="entry name" value="Peptide deformylase"/>
    <property type="match status" value="1"/>
</dbReference>
<dbReference type="EMBL" id="LCIQ01000068">
    <property type="protein sequence ID" value="KKT57370.1"/>
    <property type="molecule type" value="Genomic_DNA"/>
</dbReference>
<dbReference type="PIRSF" id="PIRSF004749">
    <property type="entry name" value="Pep_def"/>
    <property type="match status" value="1"/>
</dbReference>
<sequence length="168" mass="18902">MHTLVQIPDPILTTPTKSVTSFDKKLQTMIADMKKVLVSAKNPKGVGLAGPQAGFPYRIFLTRPTQKDDIRVFINPSILTLSKETTDGVPERENKLEGCLSIPKIWGEVKRHQSLTLRYQDETGKTCEEQFSGFLATIIQHETDHVNGILFTARVVEQKGKFYQTVKD</sequence>
<proteinExistence type="inferred from homology"/>
<dbReference type="CDD" id="cd00487">
    <property type="entry name" value="Pep_deformylase"/>
    <property type="match status" value="1"/>
</dbReference>
<comment type="similarity">
    <text evidence="1">Belongs to the polypeptide deformylase family.</text>
</comment>
<evidence type="ECO:0000313" key="2">
    <source>
        <dbReference type="EMBL" id="KKT57370.1"/>
    </source>
</evidence>
<dbReference type="InterPro" id="IPR036821">
    <property type="entry name" value="Peptide_deformylase_sf"/>
</dbReference>
<dbReference type="NCBIfam" id="TIGR00079">
    <property type="entry name" value="pept_deformyl"/>
    <property type="match status" value="1"/>
</dbReference>
<feature type="non-terminal residue" evidence="2">
    <location>
        <position position="168"/>
    </location>
</feature>
<dbReference type="Proteomes" id="UP000034521">
    <property type="component" value="Unassembled WGS sequence"/>
</dbReference>
<protein>
    <submittedName>
        <fullName evidence="2">Peptide deformylase</fullName>
    </submittedName>
</protein>
<organism evidence="2 3">
    <name type="scientific">Candidatus Gottesmanbacteria bacterium GW2011_GWA1_44_24b</name>
    <dbReference type="NCBI Taxonomy" id="1618437"/>
    <lineage>
        <taxon>Bacteria</taxon>
        <taxon>Candidatus Gottesmaniibacteriota</taxon>
    </lineage>
</organism>
<dbReference type="AlphaFoldDB" id="A0A0G1IDS2"/>
<dbReference type="Pfam" id="PF01327">
    <property type="entry name" value="Pep_deformylase"/>
    <property type="match status" value="1"/>
</dbReference>
<dbReference type="SUPFAM" id="SSF56420">
    <property type="entry name" value="Peptide deformylase"/>
    <property type="match status" value="1"/>
</dbReference>
<dbReference type="NCBIfam" id="NF001159">
    <property type="entry name" value="PRK00150.1-3"/>
    <property type="match status" value="1"/>
</dbReference>
<evidence type="ECO:0000313" key="3">
    <source>
        <dbReference type="Proteomes" id="UP000034521"/>
    </source>
</evidence>
<dbReference type="GO" id="GO:0042586">
    <property type="term" value="F:peptide deformylase activity"/>
    <property type="evidence" value="ECO:0007669"/>
    <property type="project" value="InterPro"/>
</dbReference>
<comment type="caution">
    <text evidence="2">The sequence shown here is derived from an EMBL/GenBank/DDBJ whole genome shotgun (WGS) entry which is preliminary data.</text>
</comment>
<name>A0A0G1IDS2_9BACT</name>
<evidence type="ECO:0000256" key="1">
    <source>
        <dbReference type="ARBA" id="ARBA00010759"/>
    </source>
</evidence>
<reference evidence="2 3" key="1">
    <citation type="journal article" date="2015" name="Nature">
        <title>rRNA introns, odd ribosomes, and small enigmatic genomes across a large radiation of phyla.</title>
        <authorList>
            <person name="Brown C.T."/>
            <person name="Hug L.A."/>
            <person name="Thomas B.C."/>
            <person name="Sharon I."/>
            <person name="Castelle C.J."/>
            <person name="Singh A."/>
            <person name="Wilkins M.J."/>
            <person name="Williams K.H."/>
            <person name="Banfield J.F."/>
        </authorList>
    </citation>
    <scope>NUCLEOTIDE SEQUENCE [LARGE SCALE GENOMIC DNA]</scope>
</reference>
<dbReference type="HAMAP" id="MF_00163">
    <property type="entry name" value="Pep_deformylase"/>
    <property type="match status" value="1"/>
</dbReference>
<dbReference type="InterPro" id="IPR023635">
    <property type="entry name" value="Peptide_deformylase"/>
</dbReference>
<accession>A0A0G1IDS2</accession>
<dbReference type="PANTHER" id="PTHR10458">
    <property type="entry name" value="PEPTIDE DEFORMYLASE"/>
    <property type="match status" value="1"/>
</dbReference>
<dbReference type="PANTHER" id="PTHR10458:SF22">
    <property type="entry name" value="PEPTIDE DEFORMYLASE"/>
    <property type="match status" value="1"/>
</dbReference>
<gene>
    <name evidence="2" type="ORF">UW52_C0068G0001</name>
</gene>
<dbReference type="PRINTS" id="PR01576">
    <property type="entry name" value="PDEFORMYLASE"/>
</dbReference>